<dbReference type="InParanoid" id="A0A330L6V7"/>
<dbReference type="AlphaFoldDB" id="A0A330L6V7"/>
<proteinExistence type="predicted"/>
<name>A0A330L6V7_9BACT</name>
<dbReference type="Proteomes" id="UP000248168">
    <property type="component" value="Unassembled WGS sequence"/>
</dbReference>
<evidence type="ECO:0000256" key="1">
    <source>
        <dbReference type="SAM" id="MobiDB-lite"/>
    </source>
</evidence>
<organism evidence="2 3">
    <name type="scientific">Nitrospira lenta</name>
    <dbReference type="NCBI Taxonomy" id="1436998"/>
    <lineage>
        <taxon>Bacteria</taxon>
        <taxon>Pseudomonadati</taxon>
        <taxon>Nitrospirota</taxon>
        <taxon>Nitrospiria</taxon>
        <taxon>Nitrospirales</taxon>
        <taxon>Nitrospiraceae</taxon>
        <taxon>Nitrospira</taxon>
    </lineage>
</organism>
<dbReference type="EMBL" id="OUNR01000017">
    <property type="protein sequence ID" value="SPP65583.1"/>
    <property type="molecule type" value="Genomic_DNA"/>
</dbReference>
<accession>A0A330L6V7</accession>
<feature type="region of interest" description="Disordered" evidence="1">
    <location>
        <begin position="92"/>
        <end position="114"/>
    </location>
</feature>
<sequence>MWLDWNGADARWADPVIDCERRSKGNRKPLATQATRFFYNRTSGFYLPMRLMACGRKEFDGVRGRRAAGSVGIVGGCVLSLRESDCPSEAAAVSSSSARGAEASPPFGQVWLSA</sequence>
<feature type="compositionally biased region" description="Low complexity" evidence="1">
    <location>
        <begin position="92"/>
        <end position="104"/>
    </location>
</feature>
<protein>
    <submittedName>
        <fullName evidence="2">Uncharacterized protein</fullName>
    </submittedName>
</protein>
<reference evidence="3" key="1">
    <citation type="submission" date="2018-04" db="EMBL/GenBank/DDBJ databases">
        <authorList>
            <person name="Lucker S."/>
            <person name="Sakoula D."/>
        </authorList>
    </citation>
    <scope>NUCLEOTIDE SEQUENCE [LARGE SCALE GENOMIC DNA]</scope>
</reference>
<evidence type="ECO:0000313" key="3">
    <source>
        <dbReference type="Proteomes" id="UP000248168"/>
    </source>
</evidence>
<evidence type="ECO:0000313" key="2">
    <source>
        <dbReference type="EMBL" id="SPP65583.1"/>
    </source>
</evidence>
<gene>
    <name evidence="2" type="ORF">NITLEN_40056</name>
</gene>
<keyword evidence="3" id="KW-1185">Reference proteome</keyword>